<dbReference type="InterPro" id="IPR035849">
    <property type="entry name" value="Fes/Fps/Fer_SH2"/>
</dbReference>
<evidence type="ECO:0000256" key="16">
    <source>
        <dbReference type="SAM" id="MobiDB-lite"/>
    </source>
</evidence>
<dbReference type="SUPFAM" id="SSF56112">
    <property type="entry name" value="Protein kinase-like (PK-like)"/>
    <property type="match status" value="1"/>
</dbReference>
<name>A0A0A9W0J5_LYGHE</name>
<dbReference type="PANTHER" id="PTHR24418">
    <property type="entry name" value="TYROSINE-PROTEIN KINASE"/>
    <property type="match status" value="1"/>
</dbReference>
<evidence type="ECO:0000259" key="17">
    <source>
        <dbReference type="PROSITE" id="PS50001"/>
    </source>
</evidence>
<dbReference type="GO" id="GO:0002009">
    <property type="term" value="P:morphogenesis of an epithelium"/>
    <property type="evidence" value="ECO:0007669"/>
    <property type="project" value="UniProtKB-ARBA"/>
</dbReference>
<dbReference type="InterPro" id="IPR050198">
    <property type="entry name" value="Non-receptor_tyrosine_kinases"/>
</dbReference>
<dbReference type="Pfam" id="PF00611">
    <property type="entry name" value="FCH"/>
    <property type="match status" value="1"/>
</dbReference>
<feature type="region of interest" description="Disordered" evidence="16">
    <location>
        <begin position="433"/>
        <end position="480"/>
    </location>
</feature>
<feature type="binding site" evidence="11">
    <location>
        <begin position="626"/>
        <end position="634"/>
    </location>
    <ligand>
        <name>ATP</name>
        <dbReference type="ChEBI" id="CHEBI:30616"/>
    </ligand>
</feature>
<feature type="binding site" evidence="11 14">
    <location>
        <position position="649"/>
    </location>
    <ligand>
        <name>ATP</name>
        <dbReference type="ChEBI" id="CHEBI:30616"/>
    </ligand>
</feature>
<dbReference type="GO" id="GO:0005524">
    <property type="term" value="F:ATP binding"/>
    <property type="evidence" value="ECO:0007669"/>
    <property type="project" value="UniProtKB-UniRule"/>
</dbReference>
<dbReference type="SMART" id="SM00219">
    <property type="entry name" value="TyrKc"/>
    <property type="match status" value="1"/>
</dbReference>
<evidence type="ECO:0000256" key="12">
    <source>
        <dbReference type="PROSITE-ProRule" id="PRU00191"/>
    </source>
</evidence>
<protein>
    <recommendedName>
        <fullName evidence="9">Tyrosine-protein kinase</fullName>
        <ecNumber evidence="9">2.7.10.2</ecNumber>
    </recommendedName>
</protein>
<comment type="catalytic activity">
    <reaction evidence="8 9">
        <text>L-tyrosyl-[protein] + ATP = O-phospho-L-tyrosyl-[protein] + ADP + H(+)</text>
        <dbReference type="Rhea" id="RHEA:10596"/>
        <dbReference type="Rhea" id="RHEA-COMP:10136"/>
        <dbReference type="Rhea" id="RHEA-COMP:20101"/>
        <dbReference type="ChEBI" id="CHEBI:15378"/>
        <dbReference type="ChEBI" id="CHEBI:30616"/>
        <dbReference type="ChEBI" id="CHEBI:46858"/>
        <dbReference type="ChEBI" id="CHEBI:61978"/>
        <dbReference type="ChEBI" id="CHEBI:456216"/>
        <dbReference type="EC" id="2.7.10.2"/>
    </reaction>
</comment>
<evidence type="ECO:0000256" key="2">
    <source>
        <dbReference type="ARBA" id="ARBA00022679"/>
    </source>
</evidence>
<dbReference type="PROSITE" id="PS51741">
    <property type="entry name" value="F_BAR"/>
    <property type="match status" value="1"/>
</dbReference>
<dbReference type="Gene3D" id="1.10.510.10">
    <property type="entry name" value="Transferase(Phosphotransferase) domain 1"/>
    <property type="match status" value="1"/>
</dbReference>
<dbReference type="PROSITE" id="PS00107">
    <property type="entry name" value="PROTEIN_KINASE_ATP"/>
    <property type="match status" value="1"/>
</dbReference>
<dbReference type="Pfam" id="PF00017">
    <property type="entry name" value="SH2"/>
    <property type="match status" value="1"/>
</dbReference>
<comment type="similarity">
    <text evidence="9">Belongs to the protein kinase superfamily. Tyr protein kinase family. Fes/fps subfamily.</text>
</comment>
<proteinExistence type="inferred from homology"/>
<dbReference type="PIRSF" id="PIRSF000632">
    <property type="entry name" value="TyrPK_fps"/>
    <property type="match status" value="1"/>
</dbReference>
<feature type="compositionally biased region" description="Pro residues" evidence="16">
    <location>
        <begin position="466"/>
        <end position="475"/>
    </location>
</feature>
<keyword evidence="4 9" id="KW-0418">Kinase</keyword>
<dbReference type="InterPro" id="IPR036860">
    <property type="entry name" value="SH2_dom_sf"/>
</dbReference>
<dbReference type="InterPro" id="IPR000719">
    <property type="entry name" value="Prot_kinase_dom"/>
</dbReference>
<feature type="domain" description="Protein kinase" evidence="18">
    <location>
        <begin position="620"/>
        <end position="871"/>
    </location>
</feature>
<evidence type="ECO:0000256" key="1">
    <source>
        <dbReference type="ARBA" id="ARBA00022553"/>
    </source>
</evidence>
<dbReference type="GO" id="GO:0004715">
    <property type="term" value="F:non-membrane spanning protein tyrosine kinase activity"/>
    <property type="evidence" value="ECO:0007669"/>
    <property type="project" value="UniProtKB-EC"/>
</dbReference>
<feature type="active site" description="Proton acceptor" evidence="10">
    <location>
        <position position="742"/>
    </location>
</feature>
<dbReference type="InterPro" id="IPR001245">
    <property type="entry name" value="Ser-Thr/Tyr_kinase_cat_dom"/>
</dbReference>
<evidence type="ECO:0000259" key="19">
    <source>
        <dbReference type="PROSITE" id="PS51741"/>
    </source>
</evidence>
<keyword evidence="2 9" id="KW-0808">Transferase</keyword>
<keyword evidence="1" id="KW-0597">Phosphoprotein</keyword>
<dbReference type="SUPFAM" id="SSF55550">
    <property type="entry name" value="SH2 domain"/>
    <property type="match status" value="1"/>
</dbReference>
<gene>
    <name evidence="20" type="primary">Fps85D_0</name>
    <name evidence="20" type="ORF">CM83_83403</name>
</gene>
<dbReference type="InterPro" id="IPR027267">
    <property type="entry name" value="AH/BAR_dom_sf"/>
</dbReference>
<reference evidence="20" key="1">
    <citation type="journal article" date="2014" name="PLoS ONE">
        <title>Transcriptome-Based Identification of ABC Transporters in the Western Tarnished Plant Bug Lygus hesperus.</title>
        <authorList>
            <person name="Hull J.J."/>
            <person name="Chaney K."/>
            <person name="Geib S.M."/>
            <person name="Fabrick J.A."/>
            <person name="Brent C.S."/>
            <person name="Walsh D."/>
            <person name="Lavine L.C."/>
        </authorList>
    </citation>
    <scope>NUCLEOTIDE SEQUENCE</scope>
</reference>
<dbReference type="SMART" id="SM00055">
    <property type="entry name" value="FCH"/>
    <property type="match status" value="1"/>
</dbReference>
<dbReference type="FunFam" id="3.30.200.20:FF:000089">
    <property type="entry name" value="Tyrosine-protein kinase"/>
    <property type="match status" value="1"/>
</dbReference>
<evidence type="ECO:0000259" key="18">
    <source>
        <dbReference type="PROSITE" id="PS50011"/>
    </source>
</evidence>
<sequence>MSQYDEGLHLLQVKSLVFELSRRFNAKQMGFSTHTQSKAAHEALLSRQEAELRLLETMRRCITNKVKCDKDYALALSSVSSQGQKNDRSEELQGSLVARAWKGMMEELEQAAKLVKSNAELVEKETLEKLNTLCQEKRKAKKSYLEEYNRITQQFTNVCEEVARKKADYQKHLEFYRLMRSRFEEYYVKYGSPTDKTIPTEQRKDPFWIDSGTKRHNLLTQAGRGGRKLDDVRDKYQRACRRLHLVHNEYVLLLSEAEQVQKDVKTSLLPALFNHHQSSLQSFIVNWRSILKEISLHWNCSSKQFIDIWSRSEALVETVIAANEYLDLQQKQLLNGTTEITDFTFDNSLVEDTSGKLQANTLTVDNLTVEWVRNKMLEVEPRLKDCQEKLSNKNPELQDLNEVALAELRCEEKKLTRQYEVIKKALTELGCEEAPPGCDIPLDTSLDGSQDNNSIDSGSVRKQSLPSPPPPPPQSQPTSIVDILRKPFRRKSVPSSPLGSRHNVNQSTSRSLVDEEWFHGVLPREEVVRLLTREGDFLVRETTRNDENQTVLSVCWGGHKHFIVQTTAEGQFRFEGPAFNTIQELIAFQISSQLPVTGRSGAILRTPIPRERWELNNDDVILQDKIGRGNFGDVYKGRLRATDEEVAVKTCRVTVAEEHKRKFLQEGRILKQYDHPNIVKLIGICVQKQPIMIVMELVVGGALLTYLRTNASVVTTKQLVNMCRDAAAGMKYLESKNCIHRDLAARNCLVGQNNTVKISDFGMSREEEEYIVSDGMKQIPIKWTAPEALNFGKYTTLCDVWSYGVLCWEIFAKGGVPYPGMSNSKAREKIDAGYRMPAPDGTPEEMYRLMLRCWEYKAENRPHFDQIHNIVENFSTTFR</sequence>
<dbReference type="EC" id="2.7.10.2" evidence="9"/>
<evidence type="ECO:0000256" key="11">
    <source>
        <dbReference type="PIRSR" id="PIRSR000632-2"/>
    </source>
</evidence>
<dbReference type="SMART" id="SM00252">
    <property type="entry name" value="SH2"/>
    <property type="match status" value="1"/>
</dbReference>
<feature type="coiled-coil region" evidence="15">
    <location>
        <begin position="105"/>
        <end position="154"/>
    </location>
</feature>
<dbReference type="Gene3D" id="1.20.1270.60">
    <property type="entry name" value="Arfaptin homology (AH) domain/BAR domain"/>
    <property type="match status" value="1"/>
</dbReference>
<dbReference type="FunFam" id="1.10.510.10:FF:000212">
    <property type="entry name" value="Tyrosine-protein kinase"/>
    <property type="match status" value="1"/>
</dbReference>
<dbReference type="InterPro" id="IPR016250">
    <property type="entry name" value="Tyr-prot_kinase_Fes/Fps"/>
</dbReference>
<dbReference type="InterPro" id="IPR008266">
    <property type="entry name" value="Tyr_kinase_AS"/>
</dbReference>
<evidence type="ECO:0000313" key="21">
    <source>
        <dbReference type="EMBL" id="JAG59223.1"/>
    </source>
</evidence>
<dbReference type="CDD" id="cd05041">
    <property type="entry name" value="PTKc_Fes_like"/>
    <property type="match status" value="1"/>
</dbReference>
<keyword evidence="3 9" id="KW-0547">Nucleotide-binding</keyword>
<evidence type="ECO:0000256" key="15">
    <source>
        <dbReference type="SAM" id="Coils"/>
    </source>
</evidence>
<dbReference type="InterPro" id="IPR000980">
    <property type="entry name" value="SH2"/>
</dbReference>
<dbReference type="Pfam" id="PF07714">
    <property type="entry name" value="PK_Tyr_Ser-Thr"/>
    <property type="match status" value="1"/>
</dbReference>
<dbReference type="EMBL" id="GBRD01006598">
    <property type="protein sequence ID" value="JAG59223.1"/>
    <property type="molecule type" value="Transcribed_RNA"/>
</dbReference>
<feature type="domain" description="SH2" evidence="17">
    <location>
        <begin position="517"/>
        <end position="608"/>
    </location>
</feature>
<evidence type="ECO:0000256" key="10">
    <source>
        <dbReference type="PIRSR" id="PIRSR000632-1"/>
    </source>
</evidence>
<dbReference type="PROSITE" id="PS50001">
    <property type="entry name" value="SH2"/>
    <property type="match status" value="1"/>
</dbReference>
<dbReference type="InterPro" id="IPR031160">
    <property type="entry name" value="F_BAR_dom"/>
</dbReference>
<dbReference type="SUPFAM" id="SSF103657">
    <property type="entry name" value="BAR/IMD domain-like"/>
    <property type="match status" value="1"/>
</dbReference>
<accession>A0A0A9W0J5</accession>
<feature type="domain" description="F-BAR" evidence="19">
    <location>
        <begin position="29"/>
        <end position="327"/>
    </location>
</feature>
<dbReference type="CDD" id="cd07657">
    <property type="entry name" value="F-BAR_Fes_Fer"/>
    <property type="match status" value="1"/>
</dbReference>
<feature type="compositionally biased region" description="Polar residues" evidence="16">
    <location>
        <begin position="446"/>
        <end position="462"/>
    </location>
</feature>
<dbReference type="InterPro" id="IPR011009">
    <property type="entry name" value="Kinase-like_dom_sf"/>
</dbReference>
<evidence type="ECO:0000256" key="8">
    <source>
        <dbReference type="ARBA" id="ARBA00051245"/>
    </source>
</evidence>
<reference evidence="21" key="3">
    <citation type="submission" date="2014-09" db="EMBL/GenBank/DDBJ databases">
        <authorList>
            <person name="Magalhaes I.L.F."/>
            <person name="Oliveira U."/>
            <person name="Santos F.R."/>
            <person name="Vidigal T.H.D.A."/>
            <person name="Brescovit A.D."/>
            <person name="Santos A.J."/>
        </authorList>
    </citation>
    <scope>NUCLEOTIDE SEQUENCE</scope>
</reference>
<organism evidence="20">
    <name type="scientific">Lygus hesperus</name>
    <name type="common">Western plant bug</name>
    <dbReference type="NCBI Taxonomy" id="30085"/>
    <lineage>
        <taxon>Eukaryota</taxon>
        <taxon>Metazoa</taxon>
        <taxon>Ecdysozoa</taxon>
        <taxon>Arthropoda</taxon>
        <taxon>Hexapoda</taxon>
        <taxon>Insecta</taxon>
        <taxon>Pterygota</taxon>
        <taxon>Neoptera</taxon>
        <taxon>Paraneoptera</taxon>
        <taxon>Hemiptera</taxon>
        <taxon>Heteroptera</taxon>
        <taxon>Panheteroptera</taxon>
        <taxon>Cimicomorpha</taxon>
        <taxon>Miridae</taxon>
        <taxon>Mirini</taxon>
        <taxon>Lygus</taxon>
    </lineage>
</organism>
<dbReference type="PRINTS" id="PR00109">
    <property type="entry name" value="TYRKINASE"/>
</dbReference>
<reference evidence="20" key="2">
    <citation type="submission" date="2014-07" db="EMBL/GenBank/DDBJ databases">
        <authorList>
            <person name="Hull J."/>
        </authorList>
    </citation>
    <scope>NUCLEOTIDE SEQUENCE</scope>
</reference>
<dbReference type="InterPro" id="IPR017441">
    <property type="entry name" value="Protein_kinase_ATP_BS"/>
</dbReference>
<dbReference type="CDD" id="cd10361">
    <property type="entry name" value="SH2_Fps_family"/>
    <property type="match status" value="1"/>
</dbReference>
<dbReference type="Gene3D" id="3.30.505.10">
    <property type="entry name" value="SH2 domain"/>
    <property type="match status" value="1"/>
</dbReference>
<feature type="compositionally biased region" description="Polar residues" evidence="16">
    <location>
        <begin position="493"/>
        <end position="509"/>
    </location>
</feature>
<dbReference type="Gene3D" id="3.30.200.20">
    <property type="entry name" value="Phosphorylase Kinase, domain 1"/>
    <property type="match status" value="1"/>
</dbReference>
<feature type="region of interest" description="Disordered" evidence="16">
    <location>
        <begin position="490"/>
        <end position="509"/>
    </location>
</feature>
<dbReference type="AlphaFoldDB" id="A0A0A9W0J5"/>
<dbReference type="FunFam" id="3.30.505.10:FF:000051">
    <property type="entry name" value="Tyrosine-protein kinase"/>
    <property type="match status" value="1"/>
</dbReference>
<evidence type="ECO:0000256" key="3">
    <source>
        <dbReference type="ARBA" id="ARBA00022741"/>
    </source>
</evidence>
<dbReference type="InterPro" id="IPR020635">
    <property type="entry name" value="Tyr_kinase_cat_dom"/>
</dbReference>
<evidence type="ECO:0000256" key="7">
    <source>
        <dbReference type="ARBA" id="ARBA00023137"/>
    </source>
</evidence>
<evidence type="ECO:0000256" key="14">
    <source>
        <dbReference type="PROSITE-ProRule" id="PRU10141"/>
    </source>
</evidence>
<keyword evidence="12" id="KW-0727">SH2 domain</keyword>
<evidence type="ECO:0000256" key="13">
    <source>
        <dbReference type="PROSITE-ProRule" id="PRU01077"/>
    </source>
</evidence>
<dbReference type="InterPro" id="IPR001060">
    <property type="entry name" value="FCH_dom"/>
</dbReference>
<keyword evidence="7 9" id="KW-0829">Tyrosine-protein kinase</keyword>
<evidence type="ECO:0000256" key="6">
    <source>
        <dbReference type="ARBA" id="ARBA00023054"/>
    </source>
</evidence>
<dbReference type="PROSITE" id="PS50011">
    <property type="entry name" value="PROTEIN_KINASE_DOM"/>
    <property type="match status" value="1"/>
</dbReference>
<keyword evidence="5 9" id="KW-0067">ATP-binding</keyword>
<evidence type="ECO:0000256" key="4">
    <source>
        <dbReference type="ARBA" id="ARBA00022777"/>
    </source>
</evidence>
<dbReference type="EMBL" id="GBHO01043646">
    <property type="protein sequence ID" value="JAF99957.1"/>
    <property type="molecule type" value="Transcribed_RNA"/>
</dbReference>
<keyword evidence="6 13" id="KW-0175">Coiled coil</keyword>
<evidence type="ECO:0000256" key="5">
    <source>
        <dbReference type="ARBA" id="ARBA00022840"/>
    </source>
</evidence>
<evidence type="ECO:0000256" key="9">
    <source>
        <dbReference type="PIRNR" id="PIRNR000632"/>
    </source>
</evidence>
<dbReference type="PROSITE" id="PS00109">
    <property type="entry name" value="PROTEIN_KINASE_TYR"/>
    <property type="match status" value="1"/>
</dbReference>
<evidence type="ECO:0000313" key="20">
    <source>
        <dbReference type="EMBL" id="JAF99957.1"/>
    </source>
</evidence>